<name>B7PCI8_IXOSC</name>
<feature type="compositionally biased region" description="Basic and acidic residues" evidence="1">
    <location>
        <begin position="44"/>
        <end position="63"/>
    </location>
</feature>
<dbReference type="HOGENOM" id="CLU_2892439_0_0_1"/>
<protein>
    <submittedName>
        <fullName evidence="2 3">Uncharacterized protein</fullName>
    </submittedName>
</protein>
<dbReference type="VEuPathDB" id="VectorBase:ISCI003199"/>
<dbReference type="AlphaFoldDB" id="B7PCI8"/>
<feature type="region of interest" description="Disordered" evidence="1">
    <location>
        <begin position="26"/>
        <end position="63"/>
    </location>
</feature>
<dbReference type="EMBL" id="DS684205">
    <property type="protein sequence ID" value="EEC04310.1"/>
    <property type="molecule type" value="Genomic_DNA"/>
</dbReference>
<dbReference type="PaxDb" id="6945-B7PCI8"/>
<proteinExistence type="predicted"/>
<dbReference type="EMBL" id="ABJB011055847">
    <property type="status" value="NOT_ANNOTATED_CDS"/>
    <property type="molecule type" value="Genomic_DNA"/>
</dbReference>
<evidence type="ECO:0000313" key="2">
    <source>
        <dbReference type="EMBL" id="EEC04310.1"/>
    </source>
</evidence>
<dbReference type="InParanoid" id="B7PCI8"/>
<gene>
    <name evidence="2" type="ORF">IscW_ISCW003199</name>
</gene>
<dbReference type="EnsemblMetazoa" id="ISCW003199-RA">
    <property type="protein sequence ID" value="ISCW003199-PA"/>
    <property type="gene ID" value="ISCW003199"/>
</dbReference>
<feature type="non-terminal residue" evidence="2">
    <location>
        <position position="1"/>
    </location>
</feature>
<feature type="non-terminal residue" evidence="2">
    <location>
        <position position="63"/>
    </location>
</feature>
<dbReference type="VEuPathDB" id="VectorBase:ISCW003199"/>
<sequence length="63" mass="7197">AHHQAQLHRLSTSRQGRAILQILGHPTEHLPPIPPPPPPWDGVPRIEVRPIPRNMDPDRNKTR</sequence>
<organism>
    <name type="scientific">Ixodes scapularis</name>
    <name type="common">Black-legged tick</name>
    <name type="synonym">Deer tick</name>
    <dbReference type="NCBI Taxonomy" id="6945"/>
    <lineage>
        <taxon>Eukaryota</taxon>
        <taxon>Metazoa</taxon>
        <taxon>Ecdysozoa</taxon>
        <taxon>Arthropoda</taxon>
        <taxon>Chelicerata</taxon>
        <taxon>Arachnida</taxon>
        <taxon>Acari</taxon>
        <taxon>Parasitiformes</taxon>
        <taxon>Ixodida</taxon>
        <taxon>Ixodoidea</taxon>
        <taxon>Ixodidae</taxon>
        <taxon>Ixodinae</taxon>
        <taxon>Ixodes</taxon>
    </lineage>
</organism>
<evidence type="ECO:0000313" key="4">
    <source>
        <dbReference type="Proteomes" id="UP000001555"/>
    </source>
</evidence>
<accession>B7PCI8</accession>
<reference evidence="3" key="2">
    <citation type="submission" date="2020-05" db="UniProtKB">
        <authorList>
            <consortium name="EnsemblMetazoa"/>
        </authorList>
    </citation>
    <scope>IDENTIFICATION</scope>
    <source>
        <strain evidence="3">wikel</strain>
    </source>
</reference>
<keyword evidence="4" id="KW-1185">Reference proteome</keyword>
<evidence type="ECO:0000256" key="1">
    <source>
        <dbReference type="SAM" id="MobiDB-lite"/>
    </source>
</evidence>
<evidence type="ECO:0000313" key="3">
    <source>
        <dbReference type="EnsemblMetazoa" id="ISCW003199-PA"/>
    </source>
</evidence>
<reference evidence="2 4" key="1">
    <citation type="submission" date="2008-03" db="EMBL/GenBank/DDBJ databases">
        <title>Annotation of Ixodes scapularis.</title>
        <authorList>
            <consortium name="Ixodes scapularis Genome Project Consortium"/>
            <person name="Caler E."/>
            <person name="Hannick L.I."/>
            <person name="Bidwell S."/>
            <person name="Joardar V."/>
            <person name="Thiagarajan M."/>
            <person name="Amedeo P."/>
            <person name="Galinsky K.J."/>
            <person name="Schobel S."/>
            <person name="Inman J."/>
            <person name="Hostetler J."/>
            <person name="Miller J."/>
            <person name="Hammond M."/>
            <person name="Megy K."/>
            <person name="Lawson D."/>
            <person name="Kodira C."/>
            <person name="Sutton G."/>
            <person name="Meyer J."/>
            <person name="Hill C.A."/>
            <person name="Birren B."/>
            <person name="Nene V."/>
            <person name="Collins F."/>
            <person name="Alarcon-Chaidez F."/>
            <person name="Wikel S."/>
            <person name="Strausberg R."/>
        </authorList>
    </citation>
    <scope>NUCLEOTIDE SEQUENCE [LARGE SCALE GENOMIC DNA]</scope>
    <source>
        <strain evidence="4">Wikel</strain>
        <strain evidence="2">Wikel colony</strain>
    </source>
</reference>
<feature type="compositionally biased region" description="Pro residues" evidence="1">
    <location>
        <begin position="29"/>
        <end position="41"/>
    </location>
</feature>
<dbReference type="Proteomes" id="UP000001555">
    <property type="component" value="Unassembled WGS sequence"/>
</dbReference>